<name>A0ABN8YIZ3_RANTA</name>
<evidence type="ECO:0000313" key="2">
    <source>
        <dbReference type="Proteomes" id="UP001176941"/>
    </source>
</evidence>
<protein>
    <submittedName>
        <fullName evidence="1">Uncharacterized protein</fullName>
    </submittedName>
</protein>
<proteinExistence type="predicted"/>
<organism evidence="1 2">
    <name type="scientific">Rangifer tarandus platyrhynchus</name>
    <name type="common">Svalbard reindeer</name>
    <dbReference type="NCBI Taxonomy" id="3082113"/>
    <lineage>
        <taxon>Eukaryota</taxon>
        <taxon>Metazoa</taxon>
        <taxon>Chordata</taxon>
        <taxon>Craniata</taxon>
        <taxon>Vertebrata</taxon>
        <taxon>Euteleostomi</taxon>
        <taxon>Mammalia</taxon>
        <taxon>Eutheria</taxon>
        <taxon>Laurasiatheria</taxon>
        <taxon>Artiodactyla</taxon>
        <taxon>Ruminantia</taxon>
        <taxon>Pecora</taxon>
        <taxon>Cervidae</taxon>
        <taxon>Odocoileinae</taxon>
        <taxon>Rangifer</taxon>
    </lineage>
</organism>
<keyword evidence="2" id="KW-1185">Reference proteome</keyword>
<sequence>MPPFQEVVSETVLIVSLPDKNQAPNQTLSGILMIRPSICVSAKHGMCVHTMWYTTHPQRVEVITTLSRACMHHSSHCPHLAPLWYITESPSQAPFLIHPLSPTSSES</sequence>
<dbReference type="EMBL" id="OX459938">
    <property type="protein sequence ID" value="CAI9160557.1"/>
    <property type="molecule type" value="Genomic_DNA"/>
</dbReference>
<accession>A0ABN8YIZ3</accession>
<reference evidence="1" key="1">
    <citation type="submission" date="2023-04" db="EMBL/GenBank/DDBJ databases">
        <authorList>
            <consortium name="ELIXIR-Norway"/>
        </authorList>
    </citation>
    <scope>NUCLEOTIDE SEQUENCE [LARGE SCALE GENOMIC DNA]</scope>
</reference>
<evidence type="ECO:0000313" key="1">
    <source>
        <dbReference type="EMBL" id="CAI9160557.1"/>
    </source>
</evidence>
<dbReference type="Proteomes" id="UP001176941">
    <property type="component" value="Chromosome 2"/>
</dbReference>
<gene>
    <name evidence="1" type="ORF">MRATA1EN1_LOCUS9519</name>
</gene>